<reference evidence="5" key="1">
    <citation type="submission" date="2018-05" db="EMBL/GenBank/DDBJ databases">
        <authorList>
            <person name="Lanie J.A."/>
            <person name="Ng W.-L."/>
            <person name="Kazmierczak K.M."/>
            <person name="Andrzejewski T.M."/>
            <person name="Davidsen T.M."/>
            <person name="Wayne K.J."/>
            <person name="Tettelin H."/>
            <person name="Glass J.I."/>
            <person name="Rusch D."/>
            <person name="Podicherti R."/>
            <person name="Tsui H.-C.T."/>
            <person name="Winkler M.E."/>
        </authorList>
    </citation>
    <scope>NUCLEOTIDE SEQUENCE</scope>
</reference>
<feature type="region of interest" description="Disordered" evidence="2">
    <location>
        <begin position="137"/>
        <end position="177"/>
    </location>
</feature>
<dbReference type="EMBL" id="UINC01009102">
    <property type="protein sequence ID" value="SVA40889.1"/>
    <property type="molecule type" value="Genomic_DNA"/>
</dbReference>
<feature type="compositionally biased region" description="Polar residues" evidence="2">
    <location>
        <begin position="568"/>
        <end position="581"/>
    </location>
</feature>
<dbReference type="InterPro" id="IPR013556">
    <property type="entry name" value="Flag_M-ring_C"/>
</dbReference>
<keyword evidence="3" id="KW-0812">Transmembrane</keyword>
<feature type="compositionally biased region" description="Acidic residues" evidence="2">
    <location>
        <begin position="531"/>
        <end position="545"/>
    </location>
</feature>
<proteinExistence type="predicted"/>
<feature type="region of interest" description="Disordered" evidence="2">
    <location>
        <begin position="458"/>
        <end position="614"/>
    </location>
</feature>
<dbReference type="AlphaFoldDB" id="A0A381VKM7"/>
<keyword evidence="1" id="KW-0175">Coiled coil</keyword>
<sequence>TKEFHMNKGNKYLAPVIGVVIAVTLLVAQGSGYLSQKLMVENNIRDRVKDALSKVIDSHKYVINVDVELEILDEVNEQITVFAPRKSDKKVGTTPAEKTAEALVRIQEKMIQDTPAAGEEKYSIGLPIPGFEVDVARPKSDSRPLTQSVPISPKTMQPMDQPSAGEKGEEREVVDKVLSRKRPSRAEVKRMDLALILQEGAAPELIENIRQLTMAASKFDRDRGDKLTIMTASFKERRDQRSAEQIMLKNIAEKIDLLEQKRTAESSDWRSDIEQYKEEITLRREEDMAMLEDQLAELDKKRLGEAAEYEKREMTRRDSIRNSKLETEIQALRDMLAVNTSDEKLKSKQLDSSRFAMLDNELQSLRKMLLQAMLQDSIEAQNHAQAQIEAELAEREQEKATRDSLIAEKIAALDAVQADLNALEADAAAGMDSTTIMLIALGVVCLLLGVMVVLQRGKNNQPAYPPMPPYPYPPPRRRKRRKKPAEKKDKKDKKEEEPKDETPTPEPAAVAAEPATEPATEPTSDDAPAPETEDEEDEDEEDEGDSVSLGDDPNVLKSEIDDIRKSVVSMSVGQPGRTSTIVKEWLEQPAPEPPASEETSDDGEGGDEDEGGEE</sequence>
<feature type="compositionally biased region" description="Pro residues" evidence="2">
    <location>
        <begin position="463"/>
        <end position="474"/>
    </location>
</feature>
<feature type="transmembrane region" description="Helical" evidence="3">
    <location>
        <begin position="12"/>
        <end position="34"/>
    </location>
</feature>
<gene>
    <name evidence="5" type="ORF">METZ01_LOCUS93743</name>
</gene>
<feature type="compositionally biased region" description="Basic and acidic residues" evidence="2">
    <location>
        <begin position="486"/>
        <end position="502"/>
    </location>
</feature>
<feature type="compositionally biased region" description="Basic residues" evidence="2">
    <location>
        <begin position="475"/>
        <end position="485"/>
    </location>
</feature>
<keyword evidence="3" id="KW-0472">Membrane</keyword>
<feature type="domain" description="Flagellar M-ring C-terminal" evidence="4">
    <location>
        <begin position="52"/>
        <end position="234"/>
    </location>
</feature>
<accession>A0A381VKM7</accession>
<feature type="non-terminal residue" evidence="5">
    <location>
        <position position="1"/>
    </location>
</feature>
<feature type="compositionally biased region" description="Polar residues" evidence="2">
    <location>
        <begin position="143"/>
        <end position="160"/>
    </location>
</feature>
<keyword evidence="3" id="KW-1133">Transmembrane helix</keyword>
<evidence type="ECO:0000313" key="5">
    <source>
        <dbReference type="EMBL" id="SVA40889.1"/>
    </source>
</evidence>
<dbReference type="Pfam" id="PF08345">
    <property type="entry name" value="YscJ_FliF_C"/>
    <property type="match status" value="1"/>
</dbReference>
<name>A0A381VKM7_9ZZZZ</name>
<feature type="compositionally biased region" description="Basic and acidic residues" evidence="2">
    <location>
        <begin position="166"/>
        <end position="177"/>
    </location>
</feature>
<evidence type="ECO:0000259" key="4">
    <source>
        <dbReference type="Pfam" id="PF08345"/>
    </source>
</evidence>
<protein>
    <recommendedName>
        <fullName evidence="4">Flagellar M-ring C-terminal domain-containing protein</fullName>
    </recommendedName>
</protein>
<feature type="coiled-coil region" evidence="1">
    <location>
        <begin position="378"/>
        <end position="426"/>
    </location>
</feature>
<feature type="compositionally biased region" description="Acidic residues" evidence="2">
    <location>
        <begin position="598"/>
        <end position="614"/>
    </location>
</feature>
<evidence type="ECO:0000256" key="2">
    <source>
        <dbReference type="SAM" id="MobiDB-lite"/>
    </source>
</evidence>
<organism evidence="5">
    <name type="scientific">marine metagenome</name>
    <dbReference type="NCBI Taxonomy" id="408172"/>
    <lineage>
        <taxon>unclassified sequences</taxon>
        <taxon>metagenomes</taxon>
        <taxon>ecological metagenomes</taxon>
    </lineage>
</organism>
<feature type="transmembrane region" description="Helical" evidence="3">
    <location>
        <begin position="436"/>
        <end position="454"/>
    </location>
</feature>
<evidence type="ECO:0000256" key="1">
    <source>
        <dbReference type="SAM" id="Coils"/>
    </source>
</evidence>
<evidence type="ECO:0000256" key="3">
    <source>
        <dbReference type="SAM" id="Phobius"/>
    </source>
</evidence>
<feature type="compositionally biased region" description="Low complexity" evidence="2">
    <location>
        <begin position="507"/>
        <end position="530"/>
    </location>
</feature>